<organism evidence="1 2">
    <name type="scientific">Roseobacter fucihabitans</name>
    <dbReference type="NCBI Taxonomy" id="1537242"/>
    <lineage>
        <taxon>Bacteria</taxon>
        <taxon>Pseudomonadati</taxon>
        <taxon>Pseudomonadota</taxon>
        <taxon>Alphaproteobacteria</taxon>
        <taxon>Rhodobacterales</taxon>
        <taxon>Roseobacteraceae</taxon>
        <taxon>Roseobacter</taxon>
    </lineage>
</organism>
<accession>A0ABZ2BWZ0</accession>
<proteinExistence type="predicted"/>
<protein>
    <submittedName>
        <fullName evidence="1">Uncharacterized protein</fullName>
    </submittedName>
</protein>
<reference evidence="2" key="2">
    <citation type="submission" date="2024-01" db="EMBL/GenBank/DDBJ databases">
        <title>Roseobacter fucihabitans sp. nov., isolated from the brown alga Fucus spiralis.</title>
        <authorList>
            <person name="Hahnke S."/>
            <person name="Berger M."/>
            <person name="Schlingloff A."/>
            <person name="Athale I."/>
            <person name="Neumann-Schaal M."/>
            <person name="Adenaya A."/>
            <person name="Poehlein A."/>
            <person name="Daniel R."/>
            <person name="Pertersen J."/>
            <person name="Brinkhoff T."/>
        </authorList>
    </citation>
    <scope>NUCLEOTIDE SEQUENCE [LARGE SCALE GENOMIC DNA]</scope>
    <source>
        <strain evidence="2">B14</strain>
    </source>
</reference>
<dbReference type="EMBL" id="CP143423">
    <property type="protein sequence ID" value="WVX49677.1"/>
    <property type="molecule type" value="Genomic_DNA"/>
</dbReference>
<evidence type="ECO:0000313" key="2">
    <source>
        <dbReference type="Proteomes" id="UP001318682"/>
    </source>
</evidence>
<gene>
    <name evidence="1" type="ORF">ROLI_027720</name>
</gene>
<name>A0ABZ2BWZ0_9RHOB</name>
<sequence>MTAQNVQDPGQMAARQDAGFARQYKLPLGAPTLWKGNVAQPTSIKVTASRIFYAKRRAAGGLDCVLFF</sequence>
<keyword evidence="2" id="KW-1185">Reference proteome</keyword>
<evidence type="ECO:0000313" key="1">
    <source>
        <dbReference type="EMBL" id="WVX49677.1"/>
    </source>
</evidence>
<reference evidence="1 2" key="1">
    <citation type="submission" date="2015-07" db="EMBL/GenBank/DDBJ databases">
        <authorList>
            <person name="Voget S."/>
            <person name="Dogs M."/>
            <person name="Brinkhoff T.H."/>
            <person name="Daniel R."/>
        </authorList>
    </citation>
    <scope>NUCLEOTIDE SEQUENCE [LARGE SCALE GENOMIC DNA]</scope>
    <source>
        <strain evidence="1 2">B14</strain>
    </source>
</reference>
<dbReference type="Proteomes" id="UP001318682">
    <property type="component" value="Chromosome"/>
</dbReference>